<evidence type="ECO:0000313" key="2">
    <source>
        <dbReference type="Proteomes" id="UP001589891"/>
    </source>
</evidence>
<dbReference type="EMBL" id="JBHLSS010000016">
    <property type="protein sequence ID" value="MFC0708477.1"/>
    <property type="molecule type" value="Genomic_DNA"/>
</dbReference>
<protein>
    <submittedName>
        <fullName evidence="1">Uncharacterized protein</fullName>
    </submittedName>
</protein>
<keyword evidence="2" id="KW-1185">Reference proteome</keyword>
<evidence type="ECO:0000313" key="1">
    <source>
        <dbReference type="EMBL" id="MFC0708477.1"/>
    </source>
</evidence>
<accession>A0ABV6SG28</accession>
<reference evidence="1 2" key="1">
    <citation type="submission" date="2024-09" db="EMBL/GenBank/DDBJ databases">
        <authorList>
            <person name="Sun Q."/>
            <person name="Mori K."/>
        </authorList>
    </citation>
    <scope>NUCLEOTIDE SEQUENCE [LARGE SCALE GENOMIC DNA]</scope>
    <source>
        <strain evidence="1 2">NCAIM B.01794</strain>
    </source>
</reference>
<comment type="caution">
    <text evidence="1">The sequence shown here is derived from an EMBL/GenBank/DDBJ whole genome shotgun (WGS) entry which is preliminary data.</text>
</comment>
<proteinExistence type="predicted"/>
<dbReference type="Proteomes" id="UP001589891">
    <property type="component" value="Unassembled WGS sequence"/>
</dbReference>
<name>A0ABV6SG28_AZOPA</name>
<gene>
    <name evidence="1" type="ORF">ACFFGX_02310</name>
</gene>
<sequence length="231" mass="25763">MDGSIPRHPVSRPLNVSTCMTSTNLPSLVGETPDIIAAAEARRATLLPELLRVLDTYKGPRRSGGLMISSPIERASIADRLRKANRASWWLDLDGSSDERLFWSGINPCIFGMPSNSWLPPDFYSERKVVARQAKTEKAQAEAAFLGLAKLKGSEKQVAWAQTIRHKRLQDAGSDAERLLAIAGADTAKFWIDSRELDIDYMLTDEYAADAAELKEQRLAGFRRKYGRKRS</sequence>
<organism evidence="1 2">
    <name type="scientific">Azorhizophilus paspali</name>
    <name type="common">Azotobacter paspali</name>
    <dbReference type="NCBI Taxonomy" id="69963"/>
    <lineage>
        <taxon>Bacteria</taxon>
        <taxon>Pseudomonadati</taxon>
        <taxon>Pseudomonadota</taxon>
        <taxon>Gammaproteobacteria</taxon>
        <taxon>Pseudomonadales</taxon>
        <taxon>Pseudomonadaceae</taxon>
        <taxon>Azorhizophilus</taxon>
    </lineage>
</organism>
<dbReference type="RefSeq" id="WP_376942489.1">
    <property type="nucleotide sequence ID" value="NZ_CP171449.1"/>
</dbReference>